<keyword evidence="9" id="KW-0175">Coiled coil</keyword>
<name>A0A096BBI0_FLAPL</name>
<dbReference type="GO" id="GO:0046872">
    <property type="term" value="F:metal ion binding"/>
    <property type="evidence" value="ECO:0007669"/>
    <property type="project" value="UniProtKB-KW"/>
</dbReference>
<dbReference type="HAMAP" id="MF_00900">
    <property type="entry name" value="GTPase_HflX"/>
    <property type="match status" value="1"/>
</dbReference>
<dbReference type="PANTHER" id="PTHR10229:SF0">
    <property type="entry name" value="GTP-BINDING PROTEIN 6-RELATED"/>
    <property type="match status" value="1"/>
</dbReference>
<dbReference type="Proteomes" id="UP000029585">
    <property type="component" value="Unassembled WGS sequence"/>
</dbReference>
<evidence type="ECO:0000259" key="10">
    <source>
        <dbReference type="PROSITE" id="PS51705"/>
    </source>
</evidence>
<dbReference type="Pfam" id="PF13167">
    <property type="entry name" value="GTP-bdg_N"/>
    <property type="match status" value="1"/>
</dbReference>
<evidence type="ECO:0000313" key="12">
    <source>
        <dbReference type="Proteomes" id="UP000029585"/>
    </source>
</evidence>
<dbReference type="GO" id="GO:0043022">
    <property type="term" value="F:ribosome binding"/>
    <property type="evidence" value="ECO:0007669"/>
    <property type="project" value="TreeGrafter"/>
</dbReference>
<dbReference type="InterPro" id="IPR027417">
    <property type="entry name" value="P-loop_NTPase"/>
</dbReference>
<accession>A0A096BBI0</accession>
<comment type="similarity">
    <text evidence="6">Belongs to the TRAFAC class OBG-HflX-like GTPase superfamily. HflX GTPase family.</text>
</comment>
<dbReference type="InterPro" id="IPR042108">
    <property type="entry name" value="GTPase_HflX_N_sf"/>
</dbReference>
<dbReference type="InterPro" id="IPR032305">
    <property type="entry name" value="GTP-bd_M"/>
</dbReference>
<dbReference type="Gene3D" id="3.40.50.300">
    <property type="entry name" value="P-loop containing nucleotide triphosphate hydrolases"/>
    <property type="match status" value="1"/>
</dbReference>
<dbReference type="InterPro" id="IPR016496">
    <property type="entry name" value="GTPase_HflX"/>
</dbReference>
<comment type="caution">
    <text evidence="11">The sequence shown here is derived from an EMBL/GenBank/DDBJ whole genome shotgun (WGS) entry which is preliminary data.</text>
</comment>
<feature type="binding site" evidence="8">
    <location>
        <position position="238"/>
    </location>
    <ligand>
        <name>Mg(2+)</name>
        <dbReference type="ChEBI" id="CHEBI:18420"/>
    </ligand>
</feature>
<evidence type="ECO:0000256" key="2">
    <source>
        <dbReference type="ARBA" id="ARBA00022723"/>
    </source>
</evidence>
<keyword evidence="12" id="KW-1185">Reference proteome</keyword>
<feature type="binding site" evidence="7">
    <location>
        <begin position="211"/>
        <end position="218"/>
    </location>
    <ligand>
        <name>GTP</name>
        <dbReference type="ChEBI" id="CHEBI:37565"/>
    </ligand>
</feature>
<dbReference type="GO" id="GO:0003924">
    <property type="term" value="F:GTPase activity"/>
    <property type="evidence" value="ECO:0007669"/>
    <property type="project" value="UniProtKB-UniRule"/>
</dbReference>
<dbReference type="GO" id="GO:0005525">
    <property type="term" value="F:GTP binding"/>
    <property type="evidence" value="ECO:0007669"/>
    <property type="project" value="UniProtKB-UniRule"/>
</dbReference>
<reference evidence="11 12" key="1">
    <citation type="submission" date="2011-08" db="EMBL/GenBank/DDBJ databases">
        <title>The Genome Sequence of Clostridium orbiscindens 1_3_50AFAA.</title>
        <authorList>
            <consortium name="The Broad Institute Genome Sequencing Platform"/>
            <person name="Earl A."/>
            <person name="Ward D."/>
            <person name="Feldgarden M."/>
            <person name="Gevers D."/>
            <person name="Daigneault M."/>
            <person name="Strauss J."/>
            <person name="Allen-Vercoe E."/>
            <person name="Young S.K."/>
            <person name="Zeng Q."/>
            <person name="Gargeya S."/>
            <person name="Fitzgerald M."/>
            <person name="Haas B."/>
            <person name="Abouelleil A."/>
            <person name="Alvarado L."/>
            <person name="Arachchi H.M."/>
            <person name="Berlin A."/>
            <person name="Brown A."/>
            <person name="Chapman S.B."/>
            <person name="Chen Z."/>
            <person name="Dunbar C."/>
            <person name="Freedman E."/>
            <person name="Gearin G."/>
            <person name="Gellesch M."/>
            <person name="Goldberg J."/>
            <person name="Griggs A."/>
            <person name="Gujja S."/>
            <person name="Heiman D."/>
            <person name="Howarth C."/>
            <person name="Larson L."/>
            <person name="Lui A."/>
            <person name="MacDonald P.J.P."/>
            <person name="Montmayeur A."/>
            <person name="Murphy C."/>
            <person name="Neiman D."/>
            <person name="Pearson M."/>
            <person name="Priest M."/>
            <person name="Roberts A."/>
            <person name="Saif S."/>
            <person name="Shea T."/>
            <person name="Shenoy N."/>
            <person name="Sisk P."/>
            <person name="Stolte C."/>
            <person name="Sykes S."/>
            <person name="Wortman J."/>
            <person name="Nusbaum C."/>
            <person name="Birren B."/>
        </authorList>
    </citation>
    <scope>NUCLEOTIDE SEQUENCE [LARGE SCALE GENOMIC DNA]</scope>
    <source>
        <strain evidence="11 12">1_3_50AFAA</strain>
    </source>
</reference>
<organism evidence="11 12">
    <name type="scientific">Flavonifractor plautii 1_3_50AFAA</name>
    <dbReference type="NCBI Taxonomy" id="742738"/>
    <lineage>
        <taxon>Bacteria</taxon>
        <taxon>Bacillati</taxon>
        <taxon>Bacillota</taxon>
        <taxon>Clostridia</taxon>
        <taxon>Eubacteriales</taxon>
        <taxon>Oscillospiraceae</taxon>
        <taxon>Flavonifractor</taxon>
    </lineage>
</organism>
<dbReference type="eggNOG" id="COG2262">
    <property type="taxonomic scope" value="Bacteria"/>
</dbReference>
<dbReference type="FunFam" id="3.40.50.11060:FF:000001">
    <property type="entry name" value="GTPase HflX"/>
    <property type="match status" value="1"/>
</dbReference>
<dbReference type="Gene3D" id="6.10.250.2860">
    <property type="match status" value="1"/>
</dbReference>
<evidence type="ECO:0000256" key="7">
    <source>
        <dbReference type="PIRSR" id="PIRSR006809-1"/>
    </source>
</evidence>
<evidence type="ECO:0000256" key="6">
    <source>
        <dbReference type="HAMAP-Rule" id="MF_00900"/>
    </source>
</evidence>
<dbReference type="PANTHER" id="PTHR10229">
    <property type="entry name" value="GTP-BINDING PROTEIN HFLX"/>
    <property type="match status" value="1"/>
</dbReference>
<keyword evidence="4 8" id="KW-0460">Magnesium</keyword>
<protein>
    <recommendedName>
        <fullName evidence="6">GTPase HflX</fullName>
    </recommendedName>
    <alternativeName>
        <fullName evidence="6">GTP-binding protein HflX</fullName>
    </alternativeName>
</protein>
<dbReference type="Gene3D" id="3.40.50.11060">
    <property type="entry name" value="GTPase HflX, N-terminal domain"/>
    <property type="match status" value="1"/>
</dbReference>
<comment type="function">
    <text evidence="6">GTPase that associates with the 50S ribosomal subunit and may have a role during protein synthesis or ribosome biogenesis.</text>
</comment>
<dbReference type="SUPFAM" id="SSF52540">
    <property type="entry name" value="P-loop containing nucleoside triphosphate hydrolases"/>
    <property type="match status" value="1"/>
</dbReference>
<evidence type="ECO:0000256" key="8">
    <source>
        <dbReference type="PIRSR" id="PIRSR006809-2"/>
    </source>
</evidence>
<dbReference type="InterPro" id="IPR005225">
    <property type="entry name" value="Small_GTP-bd"/>
</dbReference>
<keyword evidence="1 6" id="KW-0963">Cytoplasm</keyword>
<dbReference type="Pfam" id="PF16360">
    <property type="entry name" value="GTP-bdg_M"/>
    <property type="match status" value="1"/>
</dbReference>
<dbReference type="CDD" id="cd01878">
    <property type="entry name" value="HflX"/>
    <property type="match status" value="1"/>
</dbReference>
<gene>
    <name evidence="6" type="primary">hflX</name>
    <name evidence="11" type="ORF">HMPREF9460_01037</name>
</gene>
<feature type="coiled-coil region" evidence="9">
    <location>
        <begin position="164"/>
        <end position="198"/>
    </location>
</feature>
<evidence type="ECO:0000256" key="1">
    <source>
        <dbReference type="ARBA" id="ARBA00022490"/>
    </source>
</evidence>
<dbReference type="NCBIfam" id="TIGR00231">
    <property type="entry name" value="small_GTP"/>
    <property type="match status" value="1"/>
</dbReference>
<feature type="binding site" evidence="7">
    <location>
        <begin position="258"/>
        <end position="261"/>
    </location>
    <ligand>
        <name>GTP</name>
        <dbReference type="ChEBI" id="CHEBI:37565"/>
    </ligand>
</feature>
<feature type="binding site" evidence="7">
    <location>
        <begin position="236"/>
        <end position="240"/>
    </location>
    <ligand>
        <name>GTP</name>
        <dbReference type="ChEBI" id="CHEBI:37565"/>
    </ligand>
</feature>
<comment type="cofactor">
    <cofactor evidence="8">
        <name>Mg(2+)</name>
        <dbReference type="ChEBI" id="CHEBI:18420"/>
    </cofactor>
</comment>
<feature type="binding site" evidence="7">
    <location>
        <begin position="324"/>
        <end position="327"/>
    </location>
    <ligand>
        <name>GTP</name>
        <dbReference type="ChEBI" id="CHEBI:37565"/>
    </ligand>
</feature>
<dbReference type="RefSeq" id="WP_044939654.1">
    <property type="nucleotide sequence ID" value="NZ_KN174162.1"/>
</dbReference>
<dbReference type="PIRSF" id="PIRSF006809">
    <property type="entry name" value="GTP-binding_hflX_prd"/>
    <property type="match status" value="1"/>
</dbReference>
<evidence type="ECO:0000256" key="5">
    <source>
        <dbReference type="ARBA" id="ARBA00023134"/>
    </source>
</evidence>
<keyword evidence="2 8" id="KW-0479">Metal-binding</keyword>
<feature type="domain" description="Hflx-type G" evidence="10">
    <location>
        <begin position="205"/>
        <end position="366"/>
    </location>
</feature>
<dbReference type="InterPro" id="IPR025121">
    <property type="entry name" value="GTPase_HflX_N"/>
</dbReference>
<dbReference type="PROSITE" id="PS51705">
    <property type="entry name" value="G_HFLX"/>
    <property type="match status" value="1"/>
</dbReference>
<dbReference type="PRINTS" id="PR00326">
    <property type="entry name" value="GTP1OBG"/>
</dbReference>
<dbReference type="HOGENOM" id="CLU_019597_1_0_9"/>
<keyword evidence="5 6" id="KW-0342">GTP-binding</keyword>
<keyword evidence="3 6" id="KW-0547">Nucleotide-binding</keyword>
<feature type="binding site" evidence="7">
    <location>
        <begin position="344"/>
        <end position="346"/>
    </location>
    <ligand>
        <name>GTP</name>
        <dbReference type="ChEBI" id="CHEBI:37565"/>
    </ligand>
</feature>
<dbReference type="EMBL" id="ADLO01000041">
    <property type="protein sequence ID" value="KGF56445.1"/>
    <property type="molecule type" value="Genomic_DNA"/>
</dbReference>
<dbReference type="InterPro" id="IPR030394">
    <property type="entry name" value="G_HFLX_dom"/>
</dbReference>
<evidence type="ECO:0000313" key="11">
    <source>
        <dbReference type="EMBL" id="KGF56445.1"/>
    </source>
</evidence>
<comment type="subunit">
    <text evidence="6">Monomer. Associates with the 50S ribosomal subunit.</text>
</comment>
<proteinExistence type="inferred from homology"/>
<evidence type="ECO:0000256" key="4">
    <source>
        <dbReference type="ARBA" id="ARBA00022842"/>
    </source>
</evidence>
<dbReference type="AlphaFoldDB" id="A0A096BBI0"/>
<dbReference type="Pfam" id="PF01926">
    <property type="entry name" value="MMR_HSR1"/>
    <property type="match status" value="1"/>
</dbReference>
<comment type="subcellular location">
    <subcellularLocation>
        <location evidence="6">Cytoplasm</location>
    </subcellularLocation>
    <text evidence="6">May associate with membranes.</text>
</comment>
<feature type="binding site" evidence="8">
    <location>
        <position position="218"/>
    </location>
    <ligand>
        <name>Mg(2+)</name>
        <dbReference type="ChEBI" id="CHEBI:18420"/>
    </ligand>
</feature>
<evidence type="ECO:0000256" key="9">
    <source>
        <dbReference type="SAM" id="Coils"/>
    </source>
</evidence>
<dbReference type="InterPro" id="IPR006073">
    <property type="entry name" value="GTP-bd"/>
</dbReference>
<sequence length="430" mass="47724">MTENETKQAKNRAVLVGLNAHCLSAEENADDTSMEELADLLETAGGVCVGTVFQNKDAPDPRTFIGEGKAAEVKELVGAMGADMVVVDNPLSPSQQRVLSEELGVQVLDRAALILDIFAQRARTREGRLQVELAQYQYLLPRLLGMWTHLERQEGAIGTRGPGETQLETDRRHIRRKIQKLREELEQVRRVRATQRTRREKNEVPVVAIVGYTNAGKSTLLNRLTGADIPANNRLFDTLDTTTRTLEISDTCTVLLSDTVGFIRKLPHHLVEAFKATLEELSYADLLLHVIDASNPLWREQAAVVEQLIVELGAEQTPRIDVFNKCDKFTGDILPHGADIVSISAKTGQGLDELLEKIGGRLDTGACRVVLRLPYDQGGVVDMLHRQAKVERVDYGEAIEVEAVCTPVQLGRLKDYIVSGWTPPKEPWED</sequence>
<dbReference type="GO" id="GO:0005737">
    <property type="term" value="C:cytoplasm"/>
    <property type="evidence" value="ECO:0007669"/>
    <property type="project" value="UniProtKB-SubCell"/>
</dbReference>
<dbReference type="NCBIfam" id="TIGR03156">
    <property type="entry name" value="GTP_HflX"/>
    <property type="match status" value="1"/>
</dbReference>
<evidence type="ECO:0000256" key="3">
    <source>
        <dbReference type="ARBA" id="ARBA00022741"/>
    </source>
</evidence>
<dbReference type="PATRIC" id="fig|742738.3.peg.1076"/>